<sequence>MTEKFSFHQRFQLVREVLLCSQRYAGLVGLYKCVTLRKRRASHDEISLHSLSCLL</sequence>
<dbReference type="InParanoid" id="A0A0C3HLL5"/>
<reference evidence="1 2" key="1">
    <citation type="submission" date="2014-04" db="EMBL/GenBank/DDBJ databases">
        <authorList>
            <consortium name="DOE Joint Genome Institute"/>
            <person name="Kuo A."/>
            <person name="Martino E."/>
            <person name="Perotto S."/>
            <person name="Kohler A."/>
            <person name="Nagy L.G."/>
            <person name="Floudas D."/>
            <person name="Copeland A."/>
            <person name="Barry K.W."/>
            <person name="Cichocki N."/>
            <person name="Veneault-Fourrey C."/>
            <person name="LaButti K."/>
            <person name="Lindquist E.A."/>
            <person name="Lipzen A."/>
            <person name="Lundell T."/>
            <person name="Morin E."/>
            <person name="Murat C."/>
            <person name="Sun H."/>
            <person name="Tunlid A."/>
            <person name="Henrissat B."/>
            <person name="Grigoriev I.V."/>
            <person name="Hibbett D.S."/>
            <person name="Martin F."/>
            <person name="Nordberg H.P."/>
            <person name="Cantor M.N."/>
            <person name="Hua S.X."/>
        </authorList>
    </citation>
    <scope>NUCLEOTIDE SEQUENCE [LARGE SCALE GENOMIC DNA]</scope>
    <source>
        <strain evidence="1 2">Zn</strain>
    </source>
</reference>
<keyword evidence="2" id="KW-1185">Reference proteome</keyword>
<proteinExistence type="predicted"/>
<name>A0A0C3HLL5_OIDMZ</name>
<feature type="non-terminal residue" evidence="1">
    <location>
        <position position="55"/>
    </location>
</feature>
<dbReference type="Proteomes" id="UP000054321">
    <property type="component" value="Unassembled WGS sequence"/>
</dbReference>
<accession>A0A0C3HLL5</accession>
<evidence type="ECO:0000313" key="1">
    <source>
        <dbReference type="EMBL" id="KIN03925.1"/>
    </source>
</evidence>
<reference evidence="2" key="2">
    <citation type="submission" date="2015-01" db="EMBL/GenBank/DDBJ databases">
        <title>Evolutionary Origins and Diversification of the Mycorrhizal Mutualists.</title>
        <authorList>
            <consortium name="DOE Joint Genome Institute"/>
            <consortium name="Mycorrhizal Genomics Consortium"/>
            <person name="Kohler A."/>
            <person name="Kuo A."/>
            <person name="Nagy L.G."/>
            <person name="Floudas D."/>
            <person name="Copeland A."/>
            <person name="Barry K.W."/>
            <person name="Cichocki N."/>
            <person name="Veneault-Fourrey C."/>
            <person name="LaButti K."/>
            <person name="Lindquist E.A."/>
            <person name="Lipzen A."/>
            <person name="Lundell T."/>
            <person name="Morin E."/>
            <person name="Murat C."/>
            <person name="Riley R."/>
            <person name="Ohm R."/>
            <person name="Sun H."/>
            <person name="Tunlid A."/>
            <person name="Henrissat B."/>
            <person name="Grigoriev I.V."/>
            <person name="Hibbett D.S."/>
            <person name="Martin F."/>
        </authorList>
    </citation>
    <scope>NUCLEOTIDE SEQUENCE [LARGE SCALE GENOMIC DNA]</scope>
    <source>
        <strain evidence="2">Zn</strain>
    </source>
</reference>
<evidence type="ECO:0000313" key="2">
    <source>
        <dbReference type="Proteomes" id="UP000054321"/>
    </source>
</evidence>
<protein>
    <submittedName>
        <fullName evidence="1">Uncharacterized protein</fullName>
    </submittedName>
</protein>
<dbReference type="AlphaFoldDB" id="A0A0C3HLL5"/>
<gene>
    <name evidence="1" type="ORF">OIDMADRAFT_18106</name>
</gene>
<organism evidence="1 2">
    <name type="scientific">Oidiodendron maius (strain Zn)</name>
    <dbReference type="NCBI Taxonomy" id="913774"/>
    <lineage>
        <taxon>Eukaryota</taxon>
        <taxon>Fungi</taxon>
        <taxon>Dikarya</taxon>
        <taxon>Ascomycota</taxon>
        <taxon>Pezizomycotina</taxon>
        <taxon>Leotiomycetes</taxon>
        <taxon>Leotiomycetes incertae sedis</taxon>
        <taxon>Myxotrichaceae</taxon>
        <taxon>Oidiodendron</taxon>
    </lineage>
</organism>
<dbReference type="HOGENOM" id="CLU_3038002_0_0_1"/>
<dbReference type="EMBL" id="KN832873">
    <property type="protein sequence ID" value="KIN03925.1"/>
    <property type="molecule type" value="Genomic_DNA"/>
</dbReference>